<feature type="compositionally biased region" description="Polar residues" evidence="1">
    <location>
        <begin position="81"/>
        <end position="92"/>
    </location>
</feature>
<feature type="region of interest" description="Disordered" evidence="1">
    <location>
        <begin position="17"/>
        <end position="100"/>
    </location>
</feature>
<dbReference type="Proteomes" id="UP001497480">
    <property type="component" value="Unassembled WGS sequence"/>
</dbReference>
<dbReference type="AlphaFoldDB" id="A0AAV1WMG2"/>
<protein>
    <submittedName>
        <fullName evidence="2">Uncharacterized protein</fullName>
    </submittedName>
</protein>
<sequence length="100" mass="10774">MVFAEMVDQVIPTASYVNAPPPMGYPTKDASEGYPKESVPVKTTTRVVSYPPPSQAYPTTSYVSAPPPMGYPSKDSPIGYPQQSVLDQTTTKGDGFLKGW</sequence>
<name>A0AAV1WMG2_LUPLU</name>
<gene>
    <name evidence="2" type="ORF">LLUT_LOCUS11304</name>
</gene>
<dbReference type="EMBL" id="CAXHTB010000007">
    <property type="protein sequence ID" value="CAL0310244.1"/>
    <property type="molecule type" value="Genomic_DNA"/>
</dbReference>
<proteinExistence type="predicted"/>
<accession>A0AAV1WMG2</accession>
<evidence type="ECO:0000313" key="2">
    <source>
        <dbReference type="EMBL" id="CAL0310244.1"/>
    </source>
</evidence>
<keyword evidence="3" id="KW-1185">Reference proteome</keyword>
<comment type="caution">
    <text evidence="2">The sequence shown here is derived from an EMBL/GenBank/DDBJ whole genome shotgun (WGS) entry which is preliminary data.</text>
</comment>
<evidence type="ECO:0000256" key="1">
    <source>
        <dbReference type="SAM" id="MobiDB-lite"/>
    </source>
</evidence>
<evidence type="ECO:0000313" key="3">
    <source>
        <dbReference type="Proteomes" id="UP001497480"/>
    </source>
</evidence>
<organism evidence="2 3">
    <name type="scientific">Lupinus luteus</name>
    <name type="common">European yellow lupine</name>
    <dbReference type="NCBI Taxonomy" id="3873"/>
    <lineage>
        <taxon>Eukaryota</taxon>
        <taxon>Viridiplantae</taxon>
        <taxon>Streptophyta</taxon>
        <taxon>Embryophyta</taxon>
        <taxon>Tracheophyta</taxon>
        <taxon>Spermatophyta</taxon>
        <taxon>Magnoliopsida</taxon>
        <taxon>eudicotyledons</taxon>
        <taxon>Gunneridae</taxon>
        <taxon>Pentapetalae</taxon>
        <taxon>rosids</taxon>
        <taxon>fabids</taxon>
        <taxon>Fabales</taxon>
        <taxon>Fabaceae</taxon>
        <taxon>Papilionoideae</taxon>
        <taxon>50 kb inversion clade</taxon>
        <taxon>genistoids sensu lato</taxon>
        <taxon>core genistoids</taxon>
        <taxon>Genisteae</taxon>
        <taxon>Lupinus</taxon>
    </lineage>
</organism>
<reference evidence="2 3" key="1">
    <citation type="submission" date="2024-03" db="EMBL/GenBank/DDBJ databases">
        <authorList>
            <person name="Martinez-Hernandez J."/>
        </authorList>
    </citation>
    <scope>NUCLEOTIDE SEQUENCE [LARGE SCALE GENOMIC DNA]</scope>
</reference>